<accession>A0A9I9EFC5</accession>
<dbReference type="AlphaFoldDB" id="A0A9I9EFC5"/>
<reference evidence="1" key="1">
    <citation type="submission" date="2023-03" db="UniProtKB">
        <authorList>
            <consortium name="EnsemblPlants"/>
        </authorList>
    </citation>
    <scope>IDENTIFICATION</scope>
</reference>
<proteinExistence type="predicted"/>
<evidence type="ECO:0000313" key="1">
    <source>
        <dbReference type="EnsemblPlants" id="MELO3C033023.2.1"/>
    </source>
</evidence>
<sequence length="203" mass="23058">MAEFPSPLERTVASALLLLSISPSPPSTPISEDEWLFEKNIEGKCSREISAFCDYSNTSSSILTTSDASSHTPPLERLLFLTYPCRHQLMLNSNEFHTGREKESFEVGKDFRESESKLYRRSDLVFRFGVLGDDFLFVKQFKRGHKRADPSPGYESREEIRNDTSCVEEKADRIGSYAAACGSHSELPLRWLFVRGEDTASDW</sequence>
<name>A0A9I9EFC5_CUCME</name>
<protein>
    <submittedName>
        <fullName evidence="1">Uncharacterized protein</fullName>
    </submittedName>
</protein>
<dbReference type="EnsemblPlants" id="MELO3C033023.2.1">
    <property type="protein sequence ID" value="MELO3C033023.2.1"/>
    <property type="gene ID" value="MELO3C033023.2"/>
</dbReference>
<dbReference type="Gramene" id="MELO3C033023.2.1">
    <property type="protein sequence ID" value="MELO3C033023.2.1"/>
    <property type="gene ID" value="MELO3C033023.2"/>
</dbReference>
<organism evidence="1">
    <name type="scientific">Cucumis melo</name>
    <name type="common">Muskmelon</name>
    <dbReference type="NCBI Taxonomy" id="3656"/>
    <lineage>
        <taxon>Eukaryota</taxon>
        <taxon>Viridiplantae</taxon>
        <taxon>Streptophyta</taxon>
        <taxon>Embryophyta</taxon>
        <taxon>Tracheophyta</taxon>
        <taxon>Spermatophyta</taxon>
        <taxon>Magnoliopsida</taxon>
        <taxon>eudicotyledons</taxon>
        <taxon>Gunneridae</taxon>
        <taxon>Pentapetalae</taxon>
        <taxon>rosids</taxon>
        <taxon>fabids</taxon>
        <taxon>Cucurbitales</taxon>
        <taxon>Cucurbitaceae</taxon>
        <taxon>Benincaseae</taxon>
        <taxon>Cucumis</taxon>
    </lineage>
</organism>